<gene>
    <name evidence="5" type="ORF">PIB30_068932</name>
</gene>
<evidence type="ECO:0000313" key="6">
    <source>
        <dbReference type="Proteomes" id="UP001341840"/>
    </source>
</evidence>
<dbReference type="InterPro" id="IPR036291">
    <property type="entry name" value="NAD(P)-bd_dom_sf"/>
</dbReference>
<protein>
    <submittedName>
        <fullName evidence="5">Uncharacterized protein</fullName>
    </submittedName>
</protein>
<accession>A0ABU6TMR2</accession>
<keyword evidence="1" id="KW-0521">NADP</keyword>
<comment type="caution">
    <text evidence="5">The sequence shown here is derived from an EMBL/GenBank/DDBJ whole genome shotgun (WGS) entry which is preliminary data.</text>
</comment>
<dbReference type="EMBL" id="JASCZI010091368">
    <property type="protein sequence ID" value="MED6150091.1"/>
    <property type="molecule type" value="Genomic_DNA"/>
</dbReference>
<evidence type="ECO:0000256" key="4">
    <source>
        <dbReference type="SAM" id="MobiDB-lite"/>
    </source>
</evidence>
<evidence type="ECO:0000256" key="3">
    <source>
        <dbReference type="ARBA" id="ARBA00025714"/>
    </source>
</evidence>
<dbReference type="PANTHER" id="PTHR42898:SF6">
    <property type="entry name" value="NADP-DEPENDENT MANNITOL DEHYDROGENASE"/>
    <property type="match status" value="1"/>
</dbReference>
<evidence type="ECO:0000256" key="2">
    <source>
        <dbReference type="ARBA" id="ARBA00023002"/>
    </source>
</evidence>
<keyword evidence="2" id="KW-0560">Oxidoreductase</keyword>
<dbReference type="Gene3D" id="3.40.50.720">
    <property type="entry name" value="NAD(P)-binding Rossmann-like Domain"/>
    <property type="match status" value="1"/>
</dbReference>
<feature type="region of interest" description="Disordered" evidence="4">
    <location>
        <begin position="69"/>
        <end position="100"/>
    </location>
</feature>
<organism evidence="5 6">
    <name type="scientific">Stylosanthes scabra</name>
    <dbReference type="NCBI Taxonomy" id="79078"/>
    <lineage>
        <taxon>Eukaryota</taxon>
        <taxon>Viridiplantae</taxon>
        <taxon>Streptophyta</taxon>
        <taxon>Embryophyta</taxon>
        <taxon>Tracheophyta</taxon>
        <taxon>Spermatophyta</taxon>
        <taxon>Magnoliopsida</taxon>
        <taxon>eudicotyledons</taxon>
        <taxon>Gunneridae</taxon>
        <taxon>Pentapetalae</taxon>
        <taxon>rosids</taxon>
        <taxon>fabids</taxon>
        <taxon>Fabales</taxon>
        <taxon>Fabaceae</taxon>
        <taxon>Papilionoideae</taxon>
        <taxon>50 kb inversion clade</taxon>
        <taxon>dalbergioids sensu lato</taxon>
        <taxon>Dalbergieae</taxon>
        <taxon>Pterocarpus clade</taxon>
        <taxon>Stylosanthes</taxon>
    </lineage>
</organism>
<evidence type="ECO:0000313" key="5">
    <source>
        <dbReference type="EMBL" id="MED6150091.1"/>
    </source>
</evidence>
<dbReference type="Proteomes" id="UP001341840">
    <property type="component" value="Unassembled WGS sequence"/>
</dbReference>
<comment type="similarity">
    <text evidence="3">Belongs to the short-chain dehydrogenases/reductases (SDR) family. SDR65C subfamily.</text>
</comment>
<dbReference type="SUPFAM" id="SSF51735">
    <property type="entry name" value="NAD(P)-binding Rossmann-fold domains"/>
    <property type="match status" value="1"/>
</dbReference>
<dbReference type="InterPro" id="IPR002347">
    <property type="entry name" value="SDR_fam"/>
</dbReference>
<evidence type="ECO:0000256" key="1">
    <source>
        <dbReference type="ARBA" id="ARBA00022857"/>
    </source>
</evidence>
<reference evidence="5 6" key="1">
    <citation type="journal article" date="2023" name="Plants (Basel)">
        <title>Bridging the Gap: Combining Genomics and Transcriptomics Approaches to Understand Stylosanthes scabra, an Orphan Legume from the Brazilian Caatinga.</title>
        <authorList>
            <person name="Ferreira-Neto J.R.C."/>
            <person name="da Silva M.D."/>
            <person name="Binneck E."/>
            <person name="de Melo N.F."/>
            <person name="da Silva R.H."/>
            <person name="de Melo A.L.T.M."/>
            <person name="Pandolfi V."/>
            <person name="Bustamante F.O."/>
            <person name="Brasileiro-Vidal A.C."/>
            <person name="Benko-Iseppon A.M."/>
        </authorList>
    </citation>
    <scope>NUCLEOTIDE SEQUENCE [LARGE SCALE GENOMIC DNA]</scope>
    <source>
        <tissue evidence="5">Leaves</tissue>
    </source>
</reference>
<name>A0ABU6TMR2_9FABA</name>
<proteinExistence type="inferred from homology"/>
<dbReference type="Pfam" id="PF13561">
    <property type="entry name" value="adh_short_C2"/>
    <property type="match status" value="1"/>
</dbReference>
<keyword evidence="6" id="KW-1185">Reference proteome</keyword>
<dbReference type="InterPro" id="IPR045000">
    <property type="entry name" value="TR"/>
</dbReference>
<dbReference type="PANTHER" id="PTHR42898">
    <property type="entry name" value="TROPINONE REDUCTASE"/>
    <property type="match status" value="1"/>
</dbReference>
<sequence>MNQLTKNLALEWAKDNIRVNAVAPGNVVTKLFDRYCGTPRRLHHHQILFSHPRNLTLRSHATSNEVARLQTLDDEPQSQLSKEQLKLESDATKGPTITSD</sequence>